<evidence type="ECO:0000313" key="6">
    <source>
        <dbReference type="Proteomes" id="UP000501452"/>
    </source>
</evidence>
<accession>A0A6G8QFV8</accession>
<dbReference type="RefSeq" id="WP_166180637.1">
    <property type="nucleotide sequence ID" value="NZ_CP045120.1"/>
</dbReference>
<keyword evidence="6" id="KW-1185">Reference proteome</keyword>
<feature type="region of interest" description="Disordered" evidence="3">
    <location>
        <begin position="37"/>
        <end position="68"/>
    </location>
</feature>
<protein>
    <submittedName>
        <fullName evidence="5">Sortase</fullName>
    </submittedName>
</protein>
<sequence>MRTKSIIQRLGSVLLVGTGLALVAFFFVGLSDTGAKNGEDPGGFGVPKVGARQEPEKGTTEGPGDETLTLTIPKMDRIEDDAVPDAAGDDEAALKEHAAIHLEGTGFPWEDGANVYLAGHRLGYPGTDSFLAFWDQNALEKGDEIFVTDSEGTEYTYRVYEEFVTGPTDLSVTKPVPGKDVLTLQTCTLPDYEKRLITRAELVEEAQVA</sequence>
<dbReference type="Proteomes" id="UP000501452">
    <property type="component" value="Plasmid unnamed1"/>
</dbReference>
<dbReference type="AlphaFoldDB" id="A0A6G8QFV8"/>
<dbReference type="Gene3D" id="2.40.260.10">
    <property type="entry name" value="Sortase"/>
    <property type="match status" value="1"/>
</dbReference>
<keyword evidence="4" id="KW-1133">Transmembrane helix</keyword>
<evidence type="ECO:0000313" key="5">
    <source>
        <dbReference type="EMBL" id="QIN85384.1"/>
    </source>
</evidence>
<dbReference type="InterPro" id="IPR023365">
    <property type="entry name" value="Sortase_dom-sf"/>
</dbReference>
<dbReference type="NCBIfam" id="TIGR01076">
    <property type="entry name" value="sortase_fam"/>
    <property type="match status" value="1"/>
</dbReference>
<name>A0A6G8QFV8_9ACTN</name>
<evidence type="ECO:0000256" key="1">
    <source>
        <dbReference type="ARBA" id="ARBA00022801"/>
    </source>
</evidence>
<feature type="active site" description="Acyl-thioester intermediate" evidence="2">
    <location>
        <position position="187"/>
    </location>
</feature>
<feature type="transmembrane region" description="Helical" evidence="4">
    <location>
        <begin position="12"/>
        <end position="30"/>
    </location>
</feature>
<dbReference type="KEGG" id="rub:GBA63_21990"/>
<evidence type="ECO:0000256" key="2">
    <source>
        <dbReference type="PIRSR" id="PIRSR605754-1"/>
    </source>
</evidence>
<dbReference type="Pfam" id="PF04203">
    <property type="entry name" value="Sortase"/>
    <property type="match status" value="1"/>
</dbReference>
<dbReference type="SUPFAM" id="SSF63817">
    <property type="entry name" value="Sortase"/>
    <property type="match status" value="1"/>
</dbReference>
<evidence type="ECO:0000256" key="4">
    <source>
        <dbReference type="SAM" id="Phobius"/>
    </source>
</evidence>
<keyword evidence="1" id="KW-0378">Hydrolase</keyword>
<organism evidence="5 6">
    <name type="scientific">Rubrobacter tropicus</name>
    <dbReference type="NCBI Taxonomy" id="2653851"/>
    <lineage>
        <taxon>Bacteria</taxon>
        <taxon>Bacillati</taxon>
        <taxon>Actinomycetota</taxon>
        <taxon>Rubrobacteria</taxon>
        <taxon>Rubrobacterales</taxon>
        <taxon>Rubrobacteraceae</taxon>
        <taxon>Rubrobacter</taxon>
    </lineage>
</organism>
<dbReference type="CDD" id="cd05830">
    <property type="entry name" value="Sortase_E"/>
    <property type="match status" value="1"/>
</dbReference>
<keyword evidence="4" id="KW-0812">Transmembrane</keyword>
<dbReference type="GO" id="GO:0016787">
    <property type="term" value="F:hydrolase activity"/>
    <property type="evidence" value="ECO:0007669"/>
    <property type="project" value="UniProtKB-KW"/>
</dbReference>
<evidence type="ECO:0000256" key="3">
    <source>
        <dbReference type="SAM" id="MobiDB-lite"/>
    </source>
</evidence>
<gene>
    <name evidence="5" type="ORF">GBA63_21990</name>
</gene>
<proteinExistence type="predicted"/>
<dbReference type="InterPro" id="IPR042003">
    <property type="entry name" value="Sortase_E"/>
</dbReference>
<dbReference type="EMBL" id="CP045120">
    <property type="protein sequence ID" value="QIN85384.1"/>
    <property type="molecule type" value="Genomic_DNA"/>
</dbReference>
<feature type="active site" description="Proton donor/acceptor" evidence="2">
    <location>
        <position position="120"/>
    </location>
</feature>
<dbReference type="InterPro" id="IPR005754">
    <property type="entry name" value="Sortase"/>
</dbReference>
<reference evidence="5 6" key="1">
    <citation type="submission" date="2019-10" db="EMBL/GenBank/DDBJ databases">
        <title>Rubrobacter sp nov SCSIO 52090 isolated from a deep-sea sediment in the South China Sea.</title>
        <authorList>
            <person name="Chen R.W."/>
        </authorList>
    </citation>
    <scope>NUCLEOTIDE SEQUENCE [LARGE SCALE GENOMIC DNA]</scope>
    <source>
        <strain evidence="5 6">SCSIO 52909</strain>
        <plasmid evidence="5 6">unnamed1</plasmid>
    </source>
</reference>
<keyword evidence="4" id="KW-0472">Membrane</keyword>
<keyword evidence="5" id="KW-0614">Plasmid</keyword>
<geneLocation type="plasmid" evidence="5 6">
    <name>unnamed1</name>
</geneLocation>